<gene>
    <name evidence="2" type="ORF">TM7x_02760</name>
</gene>
<feature type="transmembrane region" description="Helical" evidence="1">
    <location>
        <begin position="37"/>
        <end position="60"/>
    </location>
</feature>
<dbReference type="EMBL" id="CP007496">
    <property type="protein sequence ID" value="AJA06875.1"/>
    <property type="molecule type" value="Genomic_DNA"/>
</dbReference>
<dbReference type="Proteomes" id="UP000030902">
    <property type="component" value="Chromosome"/>
</dbReference>
<dbReference type="KEGG" id="sox:TM7x_02760"/>
<organism evidence="2 3">
    <name type="scientific">Candidatus Nanosynbacter lyticus</name>
    <dbReference type="NCBI Taxonomy" id="2093824"/>
    <lineage>
        <taxon>Bacteria</taxon>
        <taxon>Candidatus Saccharimonadota</taxon>
        <taxon>Candidatus Saccharimonadia</taxon>
        <taxon>Candidatus Nanosynbacterales</taxon>
        <taxon>Candidatus Nanosynbacteraceae</taxon>
        <taxon>Candidatus Nanosynbacter</taxon>
    </lineage>
</organism>
<sequence length="128" mass="14571">MRKLGIYLIVISGAILIAPFMVDQLFFFFFIGKIPFTNIHLSAISMVIFWAATIPLAIILRKSLSALVWKIIDVASELTQRRINRTFRQFTPDRKNELALVATYLLYQTKKSEPGSNIEPQKLAPSLT</sequence>
<evidence type="ECO:0000313" key="2">
    <source>
        <dbReference type="EMBL" id="AJA06875.1"/>
    </source>
</evidence>
<name>A0A6S4GRJ0_9BACT</name>
<evidence type="ECO:0000256" key="1">
    <source>
        <dbReference type="SAM" id="Phobius"/>
    </source>
</evidence>
<keyword evidence="1" id="KW-1133">Transmembrane helix</keyword>
<keyword evidence="1" id="KW-0812">Transmembrane</keyword>
<keyword evidence="1" id="KW-0472">Membrane</keyword>
<dbReference type="AlphaFoldDB" id="A0A6S4GRJ0"/>
<keyword evidence="3" id="KW-1185">Reference proteome</keyword>
<proteinExistence type="predicted"/>
<feature type="transmembrane region" description="Helical" evidence="1">
    <location>
        <begin position="7"/>
        <end position="31"/>
    </location>
</feature>
<protein>
    <submittedName>
        <fullName evidence="2">Uncharacterized protein</fullName>
    </submittedName>
</protein>
<accession>A0A6S4GRJ0</accession>
<reference evidence="2 3" key="1">
    <citation type="journal article" date="2015" name="Proc. Natl. Acad. Sci. U.S.A.">
        <title>Cultivation of a human-associated TM7 phylotype reveals a reduced genome and epibiotic parasitic lifestyle.</title>
        <authorList>
            <person name="He X."/>
            <person name="McLean J.S."/>
            <person name="Edlund A."/>
            <person name="Yooseph S."/>
            <person name="Hall A.P."/>
            <person name="Liu S.Y."/>
            <person name="Dorrestein P.C."/>
            <person name="Esquenazi E."/>
            <person name="Hunter R.C."/>
            <person name="Cheng G."/>
            <person name="Nelson K.E."/>
            <person name="Lux R."/>
            <person name="Shi W."/>
        </authorList>
    </citation>
    <scope>NUCLEOTIDE SEQUENCE [LARGE SCALE GENOMIC DNA]</scope>
    <source>
        <strain evidence="2 3">TM7x</strain>
    </source>
</reference>
<evidence type="ECO:0000313" key="3">
    <source>
        <dbReference type="Proteomes" id="UP000030902"/>
    </source>
</evidence>